<sequence>MVARERAGELLLEMVTMARVFRVAGNQQQTLAGTKTGVLQRLKYSDARLGDLARQLSISASVASRTVDALQERGLVERRADETDARAFLISLTDRGRDVVATRERHMADRFAEVLGDWTPQESDQALDLLHRLNAHLDELTAVLDADTRSDTTE</sequence>
<dbReference type="PRINTS" id="PR00598">
    <property type="entry name" value="HTHMARR"/>
</dbReference>
<evidence type="ECO:0000313" key="2">
    <source>
        <dbReference type="EMBL" id="NYF97976.1"/>
    </source>
</evidence>
<dbReference type="GO" id="GO:0003677">
    <property type="term" value="F:DNA binding"/>
    <property type="evidence" value="ECO:0007669"/>
    <property type="project" value="UniProtKB-KW"/>
</dbReference>
<evidence type="ECO:0000313" key="3">
    <source>
        <dbReference type="Proteomes" id="UP000554054"/>
    </source>
</evidence>
<dbReference type="SUPFAM" id="SSF46785">
    <property type="entry name" value="Winged helix' DNA-binding domain"/>
    <property type="match status" value="1"/>
</dbReference>
<dbReference type="SMART" id="SM00347">
    <property type="entry name" value="HTH_MARR"/>
    <property type="match status" value="1"/>
</dbReference>
<dbReference type="Gene3D" id="1.10.10.10">
    <property type="entry name" value="Winged helix-like DNA-binding domain superfamily/Winged helix DNA-binding domain"/>
    <property type="match status" value="1"/>
</dbReference>
<keyword evidence="2" id="KW-0238">DNA-binding</keyword>
<dbReference type="AlphaFoldDB" id="A0A852VP95"/>
<dbReference type="Pfam" id="PF12802">
    <property type="entry name" value="MarR_2"/>
    <property type="match status" value="1"/>
</dbReference>
<name>A0A852VP95_9MICO</name>
<dbReference type="InterPro" id="IPR036388">
    <property type="entry name" value="WH-like_DNA-bd_sf"/>
</dbReference>
<dbReference type="PROSITE" id="PS50995">
    <property type="entry name" value="HTH_MARR_2"/>
    <property type="match status" value="1"/>
</dbReference>
<dbReference type="PANTHER" id="PTHR33164:SF57">
    <property type="entry name" value="MARR-FAMILY TRANSCRIPTIONAL REGULATOR"/>
    <property type="match status" value="1"/>
</dbReference>
<protein>
    <submittedName>
        <fullName evidence="2">DNA-binding MarR family transcriptional regulator</fullName>
    </submittedName>
</protein>
<organism evidence="2 3">
    <name type="scientific">Janibacter cremeus</name>
    <dbReference type="NCBI Taxonomy" id="1285192"/>
    <lineage>
        <taxon>Bacteria</taxon>
        <taxon>Bacillati</taxon>
        <taxon>Actinomycetota</taxon>
        <taxon>Actinomycetes</taxon>
        <taxon>Micrococcales</taxon>
        <taxon>Intrasporangiaceae</taxon>
        <taxon>Janibacter</taxon>
    </lineage>
</organism>
<dbReference type="GO" id="GO:0006950">
    <property type="term" value="P:response to stress"/>
    <property type="evidence" value="ECO:0007669"/>
    <property type="project" value="TreeGrafter"/>
</dbReference>
<dbReference type="PANTHER" id="PTHR33164">
    <property type="entry name" value="TRANSCRIPTIONAL REGULATOR, MARR FAMILY"/>
    <property type="match status" value="1"/>
</dbReference>
<comment type="caution">
    <text evidence="2">The sequence shown here is derived from an EMBL/GenBank/DDBJ whole genome shotgun (WGS) entry which is preliminary data.</text>
</comment>
<feature type="domain" description="HTH marR-type" evidence="1">
    <location>
        <begin position="1"/>
        <end position="135"/>
    </location>
</feature>
<evidence type="ECO:0000259" key="1">
    <source>
        <dbReference type="PROSITE" id="PS50995"/>
    </source>
</evidence>
<dbReference type="GO" id="GO:0003700">
    <property type="term" value="F:DNA-binding transcription factor activity"/>
    <property type="evidence" value="ECO:0007669"/>
    <property type="project" value="InterPro"/>
</dbReference>
<keyword evidence="3" id="KW-1185">Reference proteome</keyword>
<dbReference type="InterPro" id="IPR036390">
    <property type="entry name" value="WH_DNA-bd_sf"/>
</dbReference>
<dbReference type="InterPro" id="IPR000835">
    <property type="entry name" value="HTH_MarR-typ"/>
</dbReference>
<accession>A0A852VP95</accession>
<gene>
    <name evidence="2" type="ORF">BJY20_001368</name>
</gene>
<dbReference type="RefSeq" id="WP_185990839.1">
    <property type="nucleotide sequence ID" value="NZ_JACCAE010000001.1"/>
</dbReference>
<dbReference type="InterPro" id="IPR039422">
    <property type="entry name" value="MarR/SlyA-like"/>
</dbReference>
<proteinExistence type="predicted"/>
<dbReference type="EMBL" id="JACCAE010000001">
    <property type="protein sequence ID" value="NYF97976.1"/>
    <property type="molecule type" value="Genomic_DNA"/>
</dbReference>
<dbReference type="Proteomes" id="UP000554054">
    <property type="component" value="Unassembled WGS sequence"/>
</dbReference>
<reference evidence="2 3" key="1">
    <citation type="submission" date="2020-07" db="EMBL/GenBank/DDBJ databases">
        <title>Sequencing the genomes of 1000 actinobacteria strains.</title>
        <authorList>
            <person name="Klenk H.-P."/>
        </authorList>
    </citation>
    <scope>NUCLEOTIDE SEQUENCE [LARGE SCALE GENOMIC DNA]</scope>
    <source>
        <strain evidence="2 3">DSM 26154</strain>
    </source>
</reference>